<name>A0AAE0SUC9_9BIVA</name>
<reference evidence="2" key="2">
    <citation type="journal article" date="2021" name="Genome Biol. Evol.">
        <title>Developing a high-quality reference genome for a parasitic bivalve with doubly uniparental inheritance (Bivalvia: Unionida).</title>
        <authorList>
            <person name="Smith C.H."/>
        </authorList>
    </citation>
    <scope>NUCLEOTIDE SEQUENCE</scope>
    <source>
        <strain evidence="2">CHS0354</strain>
        <tissue evidence="2">Mantle</tissue>
    </source>
</reference>
<evidence type="ECO:0000313" key="3">
    <source>
        <dbReference type="Proteomes" id="UP001195483"/>
    </source>
</evidence>
<reference evidence="2" key="3">
    <citation type="submission" date="2023-05" db="EMBL/GenBank/DDBJ databases">
        <authorList>
            <person name="Smith C.H."/>
        </authorList>
    </citation>
    <scope>NUCLEOTIDE SEQUENCE</scope>
    <source>
        <strain evidence="2">CHS0354</strain>
        <tissue evidence="2">Mantle</tissue>
    </source>
</reference>
<proteinExistence type="predicted"/>
<keyword evidence="3" id="KW-1185">Reference proteome</keyword>
<sequence>MPYIDGYKDLENIATAIAKPHSIISCLLPDRAFIKQHYVRSYQADYRIRRTDGERGLVNMFQGSNPDAKASSSSNDNYNS</sequence>
<dbReference type="EMBL" id="JAEAOA010000594">
    <property type="protein sequence ID" value="KAK3598224.1"/>
    <property type="molecule type" value="Genomic_DNA"/>
</dbReference>
<organism evidence="2 3">
    <name type="scientific">Potamilus streckersoni</name>
    <dbReference type="NCBI Taxonomy" id="2493646"/>
    <lineage>
        <taxon>Eukaryota</taxon>
        <taxon>Metazoa</taxon>
        <taxon>Spiralia</taxon>
        <taxon>Lophotrochozoa</taxon>
        <taxon>Mollusca</taxon>
        <taxon>Bivalvia</taxon>
        <taxon>Autobranchia</taxon>
        <taxon>Heteroconchia</taxon>
        <taxon>Palaeoheterodonta</taxon>
        <taxon>Unionida</taxon>
        <taxon>Unionoidea</taxon>
        <taxon>Unionidae</taxon>
        <taxon>Ambleminae</taxon>
        <taxon>Lampsilini</taxon>
        <taxon>Potamilus</taxon>
    </lineage>
</organism>
<feature type="region of interest" description="Disordered" evidence="1">
    <location>
        <begin position="61"/>
        <end position="80"/>
    </location>
</feature>
<dbReference type="Proteomes" id="UP001195483">
    <property type="component" value="Unassembled WGS sequence"/>
</dbReference>
<evidence type="ECO:0000256" key="1">
    <source>
        <dbReference type="SAM" id="MobiDB-lite"/>
    </source>
</evidence>
<reference evidence="2" key="1">
    <citation type="journal article" date="2021" name="Genome Biol. Evol.">
        <title>A High-Quality Reference Genome for a Parasitic Bivalve with Doubly Uniparental Inheritance (Bivalvia: Unionida).</title>
        <authorList>
            <person name="Smith C.H."/>
        </authorList>
    </citation>
    <scope>NUCLEOTIDE SEQUENCE</scope>
    <source>
        <strain evidence="2">CHS0354</strain>
    </source>
</reference>
<gene>
    <name evidence="2" type="ORF">CHS0354_009156</name>
</gene>
<dbReference type="AlphaFoldDB" id="A0AAE0SUC9"/>
<evidence type="ECO:0000313" key="2">
    <source>
        <dbReference type="EMBL" id="KAK3598224.1"/>
    </source>
</evidence>
<accession>A0AAE0SUC9</accession>
<protein>
    <submittedName>
        <fullName evidence="2">Uncharacterized protein</fullName>
    </submittedName>
</protein>
<comment type="caution">
    <text evidence="2">The sequence shown here is derived from an EMBL/GenBank/DDBJ whole genome shotgun (WGS) entry which is preliminary data.</text>
</comment>
<feature type="non-terminal residue" evidence="2">
    <location>
        <position position="80"/>
    </location>
</feature>